<evidence type="ECO:0000313" key="5">
    <source>
        <dbReference type="Proteomes" id="UP000288052"/>
    </source>
</evidence>
<dbReference type="SUPFAM" id="SSF55874">
    <property type="entry name" value="ATPase domain of HSP90 chaperone/DNA topoisomerase II/histidine kinase"/>
    <property type="match status" value="1"/>
</dbReference>
<comment type="caution">
    <text evidence="4">The sequence shown here is derived from an EMBL/GenBank/DDBJ whole genome shotgun (WGS) entry which is preliminary data.</text>
</comment>
<keyword evidence="2" id="KW-1133">Transmembrane helix</keyword>
<feature type="transmembrane region" description="Helical" evidence="2">
    <location>
        <begin position="95"/>
        <end position="114"/>
    </location>
</feature>
<dbReference type="InterPro" id="IPR032834">
    <property type="entry name" value="NatK-like_C"/>
</dbReference>
<evidence type="ECO:0000313" key="4">
    <source>
        <dbReference type="EMBL" id="RSX48696.1"/>
    </source>
</evidence>
<dbReference type="Gene3D" id="3.30.565.10">
    <property type="entry name" value="Histidine kinase-like ATPase, C-terminal domain"/>
    <property type="match status" value="1"/>
</dbReference>
<dbReference type="PANTHER" id="PTHR40448:SF1">
    <property type="entry name" value="TWO-COMPONENT SENSOR HISTIDINE KINASE"/>
    <property type="match status" value="1"/>
</dbReference>
<proteinExistence type="predicted"/>
<name>A0A430F771_9BIFI</name>
<evidence type="ECO:0000256" key="1">
    <source>
        <dbReference type="SAM" id="MobiDB-lite"/>
    </source>
</evidence>
<sequence length="505" mass="56647">MLLDWLDFMTVPLLEWMALAVYFRCMRHPEGSIRAMVAWSLSLPAFLMQEALMDMLPYTSRLSLGAMTLFAIEFLFLLAGMGRGFKGTLHLTTHAYMHTQTLVSFDYVIILSTVMRDVKESPSRPFIMLAIGFICSILIWSFERHTFTDTMLRNASWWIPLIAFAILAISTCIVTYTLTNALDKFFAVAAYDSEGLGDLRGALYQRVLTLLFADSLIYMAHVQYARRLLRRENMNLLSTVRDQQAQYTRSQQNLDEIHRLTHDLKHWLILFDPDGTGTGTVGGPAGDSDRAQPPIVSDAQRSALFEQLHRSIDDSSSIQNCGNVVLNAILFEKNMICARHSIRFTAMADGTLLAGIQPLDLTSLIGNLLDNAIEATMKLEDEHARTIHFSVTRRKSFVLIHGDNTCMTGRLRKDGKGNLLTTKMRDGRPHGQGIRSIRHVARKYQGVVTSSTDEHRQIFSLDIMFPANAVASSASATSPAQTEARHWHHASAKPLSISHARAEQA</sequence>
<dbReference type="InterPro" id="IPR036890">
    <property type="entry name" value="HATPase_C_sf"/>
</dbReference>
<dbReference type="EMBL" id="QXGI01000003">
    <property type="protein sequence ID" value="RSX48696.1"/>
    <property type="molecule type" value="Genomic_DNA"/>
</dbReference>
<evidence type="ECO:0000256" key="2">
    <source>
        <dbReference type="SAM" id="Phobius"/>
    </source>
</evidence>
<gene>
    <name evidence="4" type="ORF">D2E22_0834</name>
</gene>
<organism evidence="4 5">
    <name type="scientific">Bifidobacterium castoris</name>
    <dbReference type="NCBI Taxonomy" id="2306972"/>
    <lineage>
        <taxon>Bacteria</taxon>
        <taxon>Bacillati</taxon>
        <taxon>Actinomycetota</taxon>
        <taxon>Actinomycetes</taxon>
        <taxon>Bifidobacteriales</taxon>
        <taxon>Bifidobacteriaceae</taxon>
        <taxon>Bifidobacterium</taxon>
    </lineage>
</organism>
<dbReference type="PANTHER" id="PTHR40448">
    <property type="entry name" value="TWO-COMPONENT SENSOR HISTIDINE KINASE"/>
    <property type="match status" value="1"/>
</dbReference>
<keyword evidence="5" id="KW-1185">Reference proteome</keyword>
<dbReference type="CDD" id="cd16935">
    <property type="entry name" value="HATPase_AgrC-ComD-like"/>
    <property type="match status" value="1"/>
</dbReference>
<feature type="region of interest" description="Disordered" evidence="1">
    <location>
        <begin position="476"/>
        <end position="505"/>
    </location>
</feature>
<dbReference type="OrthoDB" id="9813149at2"/>
<evidence type="ECO:0000259" key="3">
    <source>
        <dbReference type="Pfam" id="PF14501"/>
    </source>
</evidence>
<accession>A0A430F771</accession>
<dbReference type="Proteomes" id="UP000288052">
    <property type="component" value="Unassembled WGS sequence"/>
</dbReference>
<feature type="transmembrane region" description="Helical" evidence="2">
    <location>
        <begin position="64"/>
        <end position="83"/>
    </location>
</feature>
<dbReference type="Pfam" id="PF14501">
    <property type="entry name" value="HATPase_c_5"/>
    <property type="match status" value="1"/>
</dbReference>
<dbReference type="AlphaFoldDB" id="A0A430F771"/>
<reference evidence="4 5" key="1">
    <citation type="submission" date="2018-09" db="EMBL/GenBank/DDBJ databases">
        <title>Characterization of the phylogenetic diversity of five novel species belonging to the genus Bifidobacterium.</title>
        <authorList>
            <person name="Lugli G.A."/>
            <person name="Duranti S."/>
            <person name="Milani C."/>
        </authorList>
    </citation>
    <scope>NUCLEOTIDE SEQUENCE [LARGE SCALE GENOMIC DNA]</scope>
    <source>
        <strain evidence="4 5">2020B</strain>
    </source>
</reference>
<feature type="domain" description="Sensor histidine kinase NatK-like C-terminal" evidence="3">
    <location>
        <begin position="357"/>
        <end position="466"/>
    </location>
</feature>
<keyword evidence="2" id="KW-0472">Membrane</keyword>
<protein>
    <submittedName>
        <fullName evidence="4">GHKL domain-containing protein</fullName>
    </submittedName>
</protein>
<feature type="transmembrane region" description="Helical" evidence="2">
    <location>
        <begin position="126"/>
        <end position="143"/>
    </location>
</feature>
<keyword evidence="2" id="KW-0812">Transmembrane</keyword>
<dbReference type="GO" id="GO:0042802">
    <property type="term" value="F:identical protein binding"/>
    <property type="evidence" value="ECO:0007669"/>
    <property type="project" value="TreeGrafter"/>
</dbReference>
<feature type="transmembrane region" description="Helical" evidence="2">
    <location>
        <begin position="155"/>
        <end position="178"/>
    </location>
</feature>